<dbReference type="SUPFAM" id="SSF82171">
    <property type="entry name" value="DPP6 N-terminal domain-like"/>
    <property type="match status" value="1"/>
</dbReference>
<evidence type="ECO:0000259" key="2">
    <source>
        <dbReference type="Pfam" id="PF00326"/>
    </source>
</evidence>
<organism evidence="3">
    <name type="scientific">marine metagenome</name>
    <dbReference type="NCBI Taxonomy" id="408172"/>
    <lineage>
        <taxon>unclassified sequences</taxon>
        <taxon>metagenomes</taxon>
        <taxon>ecological metagenomes</taxon>
    </lineage>
</organism>
<dbReference type="SUPFAM" id="SSF53474">
    <property type="entry name" value="alpha/beta-Hydrolases"/>
    <property type="match status" value="1"/>
</dbReference>
<sequence>MKFILCLLISFASFSLNAVDEFPVEHFFKDPSMLSPQLSPDGKYLAALLPYNINEETQKVCKRRTQNILKDLEKYAAKELGLKKVDVSTLSPEFIKDLKRKYAQAEEGVHFCDLSRRNVAVIWLADPNPNCQQGNYALCQRMRVTQLRSQNVSGFSWVNNERIVFQTGGDELNDMTGFIDTIGIYAVNKDGTKAKQLVEPGDAMTNHKIISTHSLHRLPEDPEHILVMRNDRKRYYLDVYRMNVYTGKFFRVLVQPGPVTNWAVDNNGVVRMATMQDENSLAYETQIMYRDNEDSEWREVDRFEGMQNGWTSLGFTEDNKKIYVTSNLGRDTFALSLFDPATGELEDLFENEGTDVTRIGMTDDGEVITIVYNDLDTKPKRHFLNDKWKNILENLSTAFGVDYVGIASMSDDQQKMILSIGDDRNPGDYYLYDRNKNQIAYLGSTRPWIDPKTMAEMKPIEFEARDGETIHGFLSVPVGSDGKNLPLIVNPHGGPFGIHDQWGFNPETQFFVNRGYAVMQVNFRGSGGYGKRHERIGYKRWGLEMQDDISDAVNWA</sequence>
<dbReference type="Gene3D" id="3.40.50.1820">
    <property type="entry name" value="alpha/beta hydrolase"/>
    <property type="match status" value="1"/>
</dbReference>
<proteinExistence type="predicted"/>
<dbReference type="InterPro" id="IPR029058">
    <property type="entry name" value="AB_hydrolase_fold"/>
</dbReference>
<dbReference type="PANTHER" id="PTHR42776:SF27">
    <property type="entry name" value="DIPEPTIDYL PEPTIDASE FAMILY MEMBER 6"/>
    <property type="match status" value="1"/>
</dbReference>
<dbReference type="Pfam" id="PF00326">
    <property type="entry name" value="Peptidase_S9"/>
    <property type="match status" value="1"/>
</dbReference>
<reference evidence="3" key="1">
    <citation type="submission" date="2018-05" db="EMBL/GenBank/DDBJ databases">
        <authorList>
            <person name="Lanie J.A."/>
            <person name="Ng W.-L."/>
            <person name="Kazmierczak K.M."/>
            <person name="Andrzejewski T.M."/>
            <person name="Davidsen T.M."/>
            <person name="Wayne K.J."/>
            <person name="Tettelin H."/>
            <person name="Glass J.I."/>
            <person name="Rusch D."/>
            <person name="Podicherti R."/>
            <person name="Tsui H.-C.T."/>
            <person name="Winkler M.E."/>
        </authorList>
    </citation>
    <scope>NUCLEOTIDE SEQUENCE</scope>
</reference>
<dbReference type="GO" id="GO:0006508">
    <property type="term" value="P:proteolysis"/>
    <property type="evidence" value="ECO:0007669"/>
    <property type="project" value="InterPro"/>
</dbReference>
<keyword evidence="1" id="KW-0378">Hydrolase</keyword>
<dbReference type="PANTHER" id="PTHR42776">
    <property type="entry name" value="SERINE PEPTIDASE S9 FAMILY MEMBER"/>
    <property type="match status" value="1"/>
</dbReference>
<feature type="non-terminal residue" evidence="3">
    <location>
        <position position="556"/>
    </location>
</feature>
<dbReference type="EMBL" id="UINC01009032">
    <property type="protein sequence ID" value="SVA40579.1"/>
    <property type="molecule type" value="Genomic_DNA"/>
</dbReference>
<evidence type="ECO:0000313" key="3">
    <source>
        <dbReference type="EMBL" id="SVA40579.1"/>
    </source>
</evidence>
<gene>
    <name evidence="3" type="ORF">METZ01_LOCUS93433</name>
</gene>
<dbReference type="GO" id="GO:0004252">
    <property type="term" value="F:serine-type endopeptidase activity"/>
    <property type="evidence" value="ECO:0007669"/>
    <property type="project" value="TreeGrafter"/>
</dbReference>
<feature type="domain" description="Peptidase S9 prolyl oligopeptidase catalytic" evidence="2">
    <location>
        <begin position="502"/>
        <end position="555"/>
    </location>
</feature>
<dbReference type="AlphaFoldDB" id="A0A381VJR5"/>
<accession>A0A381VJR5</accession>
<dbReference type="InterPro" id="IPR001375">
    <property type="entry name" value="Peptidase_S9_cat"/>
</dbReference>
<name>A0A381VJR5_9ZZZZ</name>
<protein>
    <recommendedName>
        <fullName evidence="2">Peptidase S9 prolyl oligopeptidase catalytic domain-containing protein</fullName>
    </recommendedName>
</protein>
<evidence type="ECO:0000256" key="1">
    <source>
        <dbReference type="ARBA" id="ARBA00022801"/>
    </source>
</evidence>